<dbReference type="EMBL" id="MUIO01000111">
    <property type="protein sequence ID" value="ORC55734.1"/>
    <property type="molecule type" value="Genomic_DNA"/>
</dbReference>
<proteinExistence type="predicted"/>
<comment type="caution">
    <text evidence="1">The sequence shown here is derived from an EMBL/GenBank/DDBJ whole genome shotgun (WGS) entry which is preliminary data.</text>
</comment>
<dbReference type="AlphaFoldDB" id="A0A1X0MZE5"/>
<keyword evidence="2" id="KW-1185">Reference proteome</keyword>
<dbReference type="Proteomes" id="UP000192815">
    <property type="component" value="Unassembled WGS sequence"/>
</dbReference>
<name>A0A1X0MZE5_9PSED</name>
<gene>
    <name evidence="1" type="ORF">BZK31_24465</name>
</gene>
<evidence type="ECO:0000313" key="1">
    <source>
        <dbReference type="EMBL" id="ORC55734.1"/>
    </source>
</evidence>
<accession>A0A1X0MZE5</accession>
<evidence type="ECO:0000313" key="2">
    <source>
        <dbReference type="Proteomes" id="UP000192815"/>
    </source>
</evidence>
<sequence>MAQIKINRDGRTVYQESQTFNCQQIAQARISGEKCSRFSQVPWSRLQERDPLSDDDLYWIV</sequence>
<protein>
    <submittedName>
        <fullName evidence="1">Uncharacterized protein</fullName>
    </submittedName>
</protein>
<reference evidence="2" key="1">
    <citation type="submission" date="2017-02" db="EMBL/GenBank/DDBJ databases">
        <title>Pseudomonas floridae sp. nov., a novel pathogenic bacterial species isolated from tomato.</title>
        <authorList>
            <person name="Timilsina S."/>
            <person name="Vallad G.E."/>
            <person name="Jones J.B."/>
        </authorList>
    </citation>
    <scope>NUCLEOTIDE SEQUENCE [LARGE SCALE GENOMIC DNA]</scope>
    <source>
        <strain evidence="2">GEV388</strain>
    </source>
</reference>
<organism evidence="1 2">
    <name type="scientific">Pseudomonas floridensis</name>
    <dbReference type="NCBI Taxonomy" id="1958950"/>
    <lineage>
        <taxon>Bacteria</taxon>
        <taxon>Pseudomonadati</taxon>
        <taxon>Pseudomonadota</taxon>
        <taxon>Gammaproteobacteria</taxon>
        <taxon>Pseudomonadales</taxon>
        <taxon>Pseudomonadaceae</taxon>
        <taxon>Pseudomonas</taxon>
    </lineage>
</organism>